<gene>
    <name evidence="1" type="ORF">TevJSym_ai00700</name>
</gene>
<keyword evidence="2" id="KW-1185">Reference proteome</keyword>
<sequence>MMRVIARTIFPCSSKRGEAAQPFGFVAVFGAGAHHLMGVFSAERPAT</sequence>
<reference evidence="1 2" key="1">
    <citation type="journal article" date="2011" name="ISME J.">
        <title>The endosymbionts of the deep-sea tubeworms Riftia pachyptila and Tevnia jerichonana share an identical physiology as revealed by proteogenomic analyses.</title>
        <authorList>
            <person name="Gardebrecht A."/>
            <person name="Markert S."/>
            <person name="Felbeck H."/>
            <person name="Thuermer A."/>
            <person name="Albrecht D."/>
            <person name="Wollherr A."/>
            <person name="Kabisch J."/>
            <person name="Lehmann R."/>
            <person name="Daniel R."/>
            <person name="Liesegang H."/>
            <person name="Hecker M."/>
            <person name="Sievert S.M."/>
            <person name="Schweder T."/>
        </authorList>
    </citation>
    <scope>NUCLEOTIDE SEQUENCE [LARGE SCALE GENOMIC DNA]</scope>
</reference>
<proteinExistence type="predicted"/>
<evidence type="ECO:0000313" key="1">
    <source>
        <dbReference type="EMBL" id="EGW54790.1"/>
    </source>
</evidence>
<comment type="caution">
    <text evidence="1">The sequence shown here is derived from an EMBL/GenBank/DDBJ whole genome shotgun (WGS) entry which is preliminary data.</text>
</comment>
<organism evidence="1 2">
    <name type="scientific">endosymbiont of Tevnia jerichonana</name>
    <name type="common">vent Tica</name>
    <dbReference type="NCBI Taxonomy" id="1049564"/>
    <lineage>
        <taxon>Bacteria</taxon>
        <taxon>Pseudomonadati</taxon>
        <taxon>Pseudomonadota</taxon>
        <taxon>Gammaproteobacteria</taxon>
        <taxon>sulfur-oxidizing symbionts</taxon>
    </lineage>
</organism>
<dbReference type="AlphaFoldDB" id="G2FEM1"/>
<accession>G2FEM1</accession>
<dbReference type="Proteomes" id="UP000005167">
    <property type="component" value="Unassembled WGS sequence"/>
</dbReference>
<name>G2FEM1_9GAMM</name>
<dbReference type="EMBL" id="AFZB01000009">
    <property type="protein sequence ID" value="EGW54790.1"/>
    <property type="molecule type" value="Genomic_DNA"/>
</dbReference>
<protein>
    <submittedName>
        <fullName evidence="1">Uncharacterized protein</fullName>
    </submittedName>
</protein>
<evidence type="ECO:0000313" key="2">
    <source>
        <dbReference type="Proteomes" id="UP000005167"/>
    </source>
</evidence>